<evidence type="ECO:0000256" key="1">
    <source>
        <dbReference type="SAM" id="SignalP"/>
    </source>
</evidence>
<feature type="signal peptide" evidence="1">
    <location>
        <begin position="1"/>
        <end position="34"/>
    </location>
</feature>
<dbReference type="EMBL" id="JARVLH010000002">
    <property type="protein sequence ID" value="MEX5284581.1"/>
    <property type="molecule type" value="Genomic_DNA"/>
</dbReference>
<gene>
    <name evidence="3" type="ORF">QCO44_02845</name>
</gene>
<feature type="domain" description="Fungal lipase-type" evidence="2">
    <location>
        <begin position="100"/>
        <end position="253"/>
    </location>
</feature>
<dbReference type="Pfam" id="PF01764">
    <property type="entry name" value="Lipase_3"/>
    <property type="match status" value="1"/>
</dbReference>
<reference evidence="3 4" key="1">
    <citation type="submission" date="2023-04" db="EMBL/GenBank/DDBJ databases">
        <title>Genome Sequence of Selenomonas sputigena ATCC 33150.</title>
        <authorList>
            <person name="Miller D.P."/>
            <person name="Anvari S."/>
            <person name="Polson S.W."/>
            <person name="Macdonald M."/>
            <person name="Mcdowell J.V."/>
        </authorList>
    </citation>
    <scope>NUCLEOTIDE SEQUENCE [LARGE SCALE GENOMIC DNA]</scope>
    <source>
        <strain evidence="3 4">ATCC 33150</strain>
    </source>
</reference>
<comment type="caution">
    <text evidence="3">The sequence shown here is derived from an EMBL/GenBank/DDBJ whole genome shotgun (WGS) entry which is preliminary data.</text>
</comment>
<protein>
    <submittedName>
        <fullName evidence="3">Lipase family protein</fullName>
    </submittedName>
</protein>
<evidence type="ECO:0000259" key="2">
    <source>
        <dbReference type="Pfam" id="PF01764"/>
    </source>
</evidence>
<accession>A0ABV3X2Z8</accession>
<proteinExistence type="predicted"/>
<feature type="chain" id="PRO_5046122241" evidence="1">
    <location>
        <begin position="35"/>
        <end position="449"/>
    </location>
</feature>
<dbReference type="PANTHER" id="PTHR45856">
    <property type="entry name" value="ALPHA/BETA-HYDROLASES SUPERFAMILY PROTEIN"/>
    <property type="match status" value="1"/>
</dbReference>
<sequence length="449" mass="49686">MAAMRMRNAGGARRFAAAVVLFLLFALFPGAARAAESDAYIVSALVSLASYSDETGLLVRRWLKETNWTLRSSSAELGKTEGRVHLATKTLQDGRKALFLAFPGTENRKDLAVDLRLSLVPFGGTNPEEFAAFAAAADQAEDVPRVHKGFNDFTMAALFSERLEAHGGRTTGEMLADELKENPEETLYLTGHSLGGAAALLTAARLADLGVPAEQLHVITFGAPAVGDERFARLYENRLHLTRIVMTDDPVAGILQSVRRHFVQFGDKIVWQRASKEDRFGHELALYFDEALRRYYNAEKATEDVHDFLRGEPQEVEGGIYVAPSVFTLPKELAADAPYIDRAVHDSLAIRCRPLVFAADDAPKDRAALLAEARAAGCRYLLMERFEVKFLRKEYNSYRLTLEEAVYASDGTLRSLSSRSTNTRRLPAIEGFLYLAYKGSEERDKALGL</sequence>
<dbReference type="InterPro" id="IPR029058">
    <property type="entry name" value="AB_hydrolase_fold"/>
</dbReference>
<dbReference type="SUPFAM" id="SSF53474">
    <property type="entry name" value="alpha/beta-Hydrolases"/>
    <property type="match status" value="1"/>
</dbReference>
<dbReference type="Gene3D" id="3.40.50.1820">
    <property type="entry name" value="alpha/beta hydrolase"/>
    <property type="match status" value="1"/>
</dbReference>
<dbReference type="InterPro" id="IPR051218">
    <property type="entry name" value="Sec_MonoDiacylglyc_Lipase"/>
</dbReference>
<dbReference type="InterPro" id="IPR002921">
    <property type="entry name" value="Fungal_lipase-type"/>
</dbReference>
<dbReference type="Proteomes" id="UP001559623">
    <property type="component" value="Unassembled WGS sequence"/>
</dbReference>
<evidence type="ECO:0000313" key="4">
    <source>
        <dbReference type="Proteomes" id="UP001559623"/>
    </source>
</evidence>
<evidence type="ECO:0000313" key="3">
    <source>
        <dbReference type="EMBL" id="MEX5284581.1"/>
    </source>
</evidence>
<keyword evidence="4" id="KW-1185">Reference proteome</keyword>
<name>A0ABV3X2Z8_9FIRM</name>
<keyword evidence="1" id="KW-0732">Signal</keyword>
<organism evidence="3 4">
    <name type="scientific">Selenomonas sputigena</name>
    <dbReference type="NCBI Taxonomy" id="69823"/>
    <lineage>
        <taxon>Bacteria</taxon>
        <taxon>Bacillati</taxon>
        <taxon>Bacillota</taxon>
        <taxon>Negativicutes</taxon>
        <taxon>Selenomonadales</taxon>
        <taxon>Selenomonadaceae</taxon>
        <taxon>Selenomonas</taxon>
    </lineage>
</organism>
<dbReference type="PANTHER" id="PTHR45856:SF24">
    <property type="entry name" value="FUNGAL LIPASE-LIKE DOMAIN-CONTAINING PROTEIN"/>
    <property type="match status" value="1"/>
</dbReference>
<dbReference type="RefSeq" id="WP_368846317.1">
    <property type="nucleotide sequence ID" value="NZ_CP194411.1"/>
</dbReference>